<evidence type="ECO:0000256" key="2">
    <source>
        <dbReference type="ARBA" id="ARBA00022525"/>
    </source>
</evidence>
<dbReference type="InterPro" id="IPR008265">
    <property type="entry name" value="Lipase_GDSL_AS"/>
</dbReference>
<dbReference type="AlphaFoldDB" id="B0BZA2"/>
<dbReference type="Proteomes" id="UP000000268">
    <property type="component" value="Chromosome"/>
</dbReference>
<gene>
    <name evidence="3" type="ordered locus">AM1_4572</name>
</gene>
<dbReference type="GO" id="GO:0006629">
    <property type="term" value="P:lipid metabolic process"/>
    <property type="evidence" value="ECO:0007669"/>
    <property type="project" value="InterPro"/>
</dbReference>
<accession>B0BZA2</accession>
<dbReference type="InterPro" id="IPR001087">
    <property type="entry name" value="GDSL"/>
</dbReference>
<keyword evidence="4" id="KW-1185">Reference proteome</keyword>
<reference evidence="3 4" key="1">
    <citation type="journal article" date="2008" name="Proc. Natl. Acad. Sci. U.S.A.">
        <title>Niche adaptation and genome expansion in the chlorophyll d-producing cyanobacterium Acaryochloris marina.</title>
        <authorList>
            <person name="Swingley W.D."/>
            <person name="Chen M."/>
            <person name="Cheung P.C."/>
            <person name="Conrad A.L."/>
            <person name="Dejesa L.C."/>
            <person name="Hao J."/>
            <person name="Honchak B.M."/>
            <person name="Karbach L.E."/>
            <person name="Kurdoglu A."/>
            <person name="Lahiri S."/>
            <person name="Mastrian S.D."/>
            <person name="Miyashita H."/>
            <person name="Page L."/>
            <person name="Ramakrishna P."/>
            <person name="Satoh S."/>
            <person name="Sattley W.M."/>
            <person name="Shimada Y."/>
            <person name="Taylor H.L."/>
            <person name="Tomo T."/>
            <person name="Tsuchiya T."/>
            <person name="Wang Z.T."/>
            <person name="Raymond J."/>
            <person name="Mimuro M."/>
            <person name="Blankenship R.E."/>
            <person name="Touchman J.W."/>
        </authorList>
    </citation>
    <scope>NUCLEOTIDE SEQUENCE [LARGE SCALE GENOMIC DNA]</scope>
    <source>
        <strain evidence="4">MBIC 11017</strain>
    </source>
</reference>
<dbReference type="STRING" id="329726.AM1_4572"/>
<evidence type="ECO:0000313" key="4">
    <source>
        <dbReference type="Proteomes" id="UP000000268"/>
    </source>
</evidence>
<dbReference type="PROSITE" id="PS01098">
    <property type="entry name" value="LIPASE_GDSL_SER"/>
    <property type="match status" value="1"/>
</dbReference>
<dbReference type="PRINTS" id="PR00313">
    <property type="entry name" value="CABNDNGRPT"/>
</dbReference>
<dbReference type="OrthoDB" id="5292073at2"/>
<dbReference type="Pfam" id="PF00353">
    <property type="entry name" value="HemolysinCabind"/>
    <property type="match status" value="4"/>
</dbReference>
<protein>
    <submittedName>
        <fullName evidence="3">Hemolysin-type calcium-binding region protein</fullName>
    </submittedName>
</protein>
<dbReference type="InterPro" id="IPR011049">
    <property type="entry name" value="Serralysin-like_metalloprot_C"/>
</dbReference>
<dbReference type="KEGG" id="amr:AM1_4572"/>
<evidence type="ECO:0000313" key="3">
    <source>
        <dbReference type="EMBL" id="ABW29546.1"/>
    </source>
</evidence>
<dbReference type="InterPro" id="IPR001343">
    <property type="entry name" value="Hemolysn_Ca-bd"/>
</dbReference>
<dbReference type="InterPro" id="IPR036514">
    <property type="entry name" value="SGNH_hydro_sf"/>
</dbReference>
<evidence type="ECO:0000256" key="1">
    <source>
        <dbReference type="ARBA" id="ARBA00004613"/>
    </source>
</evidence>
<comment type="subcellular location">
    <subcellularLocation>
        <location evidence="1">Secreted</location>
    </subcellularLocation>
</comment>
<dbReference type="Gene3D" id="2.150.10.10">
    <property type="entry name" value="Serralysin-like metalloprotease, C-terminal"/>
    <property type="match status" value="4"/>
</dbReference>
<dbReference type="CDD" id="cd01846">
    <property type="entry name" value="fatty_acyltransferase_like"/>
    <property type="match status" value="1"/>
</dbReference>
<proteinExistence type="predicted"/>
<dbReference type="EMBL" id="CP000828">
    <property type="protein sequence ID" value="ABW29546.1"/>
    <property type="molecule type" value="Genomic_DNA"/>
</dbReference>
<dbReference type="SUPFAM" id="SSF51120">
    <property type="entry name" value="beta-Roll"/>
    <property type="match status" value="2"/>
</dbReference>
<dbReference type="RefSeq" id="WP_012164855.1">
    <property type="nucleotide sequence ID" value="NC_009925.1"/>
</dbReference>
<dbReference type="HOGENOM" id="CLU_543894_0_0_3"/>
<dbReference type="GO" id="GO:0005509">
    <property type="term" value="F:calcium ion binding"/>
    <property type="evidence" value="ECO:0007669"/>
    <property type="project" value="InterPro"/>
</dbReference>
<dbReference type="PANTHER" id="PTHR38340">
    <property type="entry name" value="S-LAYER PROTEIN"/>
    <property type="match status" value="1"/>
</dbReference>
<keyword evidence="2" id="KW-0964">Secreted</keyword>
<dbReference type="SUPFAM" id="SSF52266">
    <property type="entry name" value="SGNH hydrolase"/>
    <property type="match status" value="1"/>
</dbReference>
<dbReference type="InterPro" id="IPR018511">
    <property type="entry name" value="Hemolysin-typ_Ca-bd_CS"/>
</dbReference>
<dbReference type="GO" id="GO:0005576">
    <property type="term" value="C:extracellular region"/>
    <property type="evidence" value="ECO:0007669"/>
    <property type="project" value="UniProtKB-SubCell"/>
</dbReference>
<dbReference type="GO" id="GO:0016298">
    <property type="term" value="F:lipase activity"/>
    <property type="evidence" value="ECO:0007669"/>
    <property type="project" value="InterPro"/>
</dbReference>
<dbReference type="PROSITE" id="PS00330">
    <property type="entry name" value="HEMOLYSIN_CALCIUM"/>
    <property type="match status" value="3"/>
</dbReference>
<dbReference type="PANTHER" id="PTHR38340:SF1">
    <property type="entry name" value="S-LAYER PROTEIN"/>
    <property type="match status" value="1"/>
</dbReference>
<name>B0BZA2_ACAM1</name>
<sequence length="535" mass="56360">MRITLGDLTNIYVLGDSLSDTGNIFTFTAGQIPPPPYFEGRVSNGPVAIEYVVDRLNNAESNLNLALAPSLLGGNNFSFTGAGTGRNNSNEDDFNLDLPGLLDQVDAYRQLGTDSANSLFFVWAGPTNFLDNLGGTNTDDRAVLIEQGVENLLVGVEALVASGASKFVIPNMLNLGRLPTSAAFQREARTVAIAFNGRLGLSLDNLEQKVGNQSLELVEVDLFGLGETIAENPTRFGFTNTTDPLLSLVATGQALPNTPGFFFWDPLHPTTQAHAIIGETIFNTLIGDIPQPTLNDILGTSQRDFLFGTKAADNIDGFAGNDFLFGLSGDDRIEGWQGRDWLFGNTGNDTIDGGAGRDVAWGGSGDDLVFGGEGGDWLSGNEGSDILIGDEGADALWGNQGDDDLLGGRGNDRLWGNAGDDILRGGEGHDWLFGGNGADKLVGGNGDDWLAGGAGDDVFVGGPGQDSLIGGLGNDVVQYQALMSDFTFRGGPEQFQVIGAGGTQTLLGIEFLEFANEQIAVHSLPFASSIPLLEI</sequence>
<organism evidence="3 4">
    <name type="scientific">Acaryochloris marina (strain MBIC 11017)</name>
    <dbReference type="NCBI Taxonomy" id="329726"/>
    <lineage>
        <taxon>Bacteria</taxon>
        <taxon>Bacillati</taxon>
        <taxon>Cyanobacteriota</taxon>
        <taxon>Cyanophyceae</taxon>
        <taxon>Acaryochloridales</taxon>
        <taxon>Acaryochloridaceae</taxon>
        <taxon>Acaryochloris</taxon>
    </lineage>
</organism>
<dbReference type="eggNOG" id="COG2931">
    <property type="taxonomic scope" value="Bacteria"/>
</dbReference>
<dbReference type="Gene3D" id="3.40.50.1110">
    <property type="entry name" value="SGNH hydrolase"/>
    <property type="match status" value="1"/>
</dbReference>
<dbReference type="Pfam" id="PF00657">
    <property type="entry name" value="Lipase_GDSL"/>
    <property type="match status" value="1"/>
</dbReference>
<dbReference type="eggNOG" id="COG3240">
    <property type="taxonomic scope" value="Bacteria"/>
</dbReference>
<dbReference type="InterPro" id="IPR050557">
    <property type="entry name" value="RTX_toxin/Mannuronan_C5-epim"/>
</dbReference>